<dbReference type="EMBL" id="CALNXJ010000019">
    <property type="protein sequence ID" value="CAH3122866.1"/>
    <property type="molecule type" value="Genomic_DNA"/>
</dbReference>
<gene>
    <name evidence="1" type="ORF">PMEA_00009830</name>
</gene>
<accession>A0AAU9WRG1</accession>
<comment type="caution">
    <text evidence="1">The sequence shown here is derived from an EMBL/GenBank/DDBJ whole genome shotgun (WGS) entry which is preliminary data.</text>
</comment>
<keyword evidence="2" id="KW-1185">Reference proteome</keyword>
<sequence length="49" mass="5523">MFNSQGITLKSPDIKDIVFGFFDTPNHDNDGILLNYIVLEVQCSGIFFV</sequence>
<name>A0AAU9WRG1_9CNID</name>
<protein>
    <submittedName>
        <fullName evidence="1">Uncharacterized protein</fullName>
    </submittedName>
</protein>
<evidence type="ECO:0000313" key="1">
    <source>
        <dbReference type="EMBL" id="CAH3122866.1"/>
    </source>
</evidence>
<dbReference type="Proteomes" id="UP001159428">
    <property type="component" value="Unassembled WGS sequence"/>
</dbReference>
<reference evidence="1 2" key="1">
    <citation type="submission" date="2022-05" db="EMBL/GenBank/DDBJ databases">
        <authorList>
            <consortium name="Genoscope - CEA"/>
            <person name="William W."/>
        </authorList>
    </citation>
    <scope>NUCLEOTIDE SEQUENCE [LARGE SCALE GENOMIC DNA]</scope>
</reference>
<dbReference type="AlphaFoldDB" id="A0AAU9WRG1"/>
<organism evidence="1 2">
    <name type="scientific">Pocillopora meandrina</name>
    <dbReference type="NCBI Taxonomy" id="46732"/>
    <lineage>
        <taxon>Eukaryota</taxon>
        <taxon>Metazoa</taxon>
        <taxon>Cnidaria</taxon>
        <taxon>Anthozoa</taxon>
        <taxon>Hexacorallia</taxon>
        <taxon>Scleractinia</taxon>
        <taxon>Astrocoeniina</taxon>
        <taxon>Pocilloporidae</taxon>
        <taxon>Pocillopora</taxon>
    </lineage>
</organism>
<proteinExistence type="predicted"/>
<evidence type="ECO:0000313" key="2">
    <source>
        <dbReference type="Proteomes" id="UP001159428"/>
    </source>
</evidence>